<proteinExistence type="predicted"/>
<keyword evidence="3" id="KW-1185">Reference proteome</keyword>
<dbReference type="EMBL" id="JAJSOF020000025">
    <property type="protein sequence ID" value="KAJ4434491.1"/>
    <property type="molecule type" value="Genomic_DNA"/>
</dbReference>
<comment type="caution">
    <text evidence="2">The sequence shown here is derived from an EMBL/GenBank/DDBJ whole genome shotgun (WGS) entry which is preliminary data.</text>
</comment>
<organism evidence="2 3">
    <name type="scientific">Periplaneta americana</name>
    <name type="common">American cockroach</name>
    <name type="synonym">Blatta americana</name>
    <dbReference type="NCBI Taxonomy" id="6978"/>
    <lineage>
        <taxon>Eukaryota</taxon>
        <taxon>Metazoa</taxon>
        <taxon>Ecdysozoa</taxon>
        <taxon>Arthropoda</taxon>
        <taxon>Hexapoda</taxon>
        <taxon>Insecta</taxon>
        <taxon>Pterygota</taxon>
        <taxon>Neoptera</taxon>
        <taxon>Polyneoptera</taxon>
        <taxon>Dictyoptera</taxon>
        <taxon>Blattodea</taxon>
        <taxon>Blattoidea</taxon>
        <taxon>Blattidae</taxon>
        <taxon>Blattinae</taxon>
        <taxon>Periplaneta</taxon>
    </lineage>
</organism>
<evidence type="ECO:0008006" key="4">
    <source>
        <dbReference type="Google" id="ProtNLM"/>
    </source>
</evidence>
<gene>
    <name evidence="2" type="ORF">ANN_23053</name>
</gene>
<evidence type="ECO:0000313" key="3">
    <source>
        <dbReference type="Proteomes" id="UP001148838"/>
    </source>
</evidence>
<feature type="region of interest" description="Disordered" evidence="1">
    <location>
        <begin position="101"/>
        <end position="129"/>
    </location>
</feature>
<name>A0ABQ8SL09_PERAM</name>
<evidence type="ECO:0000256" key="1">
    <source>
        <dbReference type="SAM" id="MobiDB-lite"/>
    </source>
</evidence>
<sequence>MLGENTQTVRENTEILLEASKAIGLEVNPEKTKYMIMSRDGNIVRNGNINIGDLSFEEVENSNILEQHAAGEAVFDCVPPTPEPRSSGEGRQPTLNVYTDSINGDHKTSTEHPTRITPQRRSTRSRNHGVHIRHHQHYFRLMYYNPVLQEEAVFHCVAQTSQPRSPGDG</sequence>
<reference evidence="2 3" key="1">
    <citation type="journal article" date="2022" name="Allergy">
        <title>Genome assembly and annotation of Periplaneta americana reveal a comprehensive cockroach allergen profile.</title>
        <authorList>
            <person name="Wang L."/>
            <person name="Xiong Q."/>
            <person name="Saelim N."/>
            <person name="Wang L."/>
            <person name="Nong W."/>
            <person name="Wan A.T."/>
            <person name="Shi M."/>
            <person name="Liu X."/>
            <person name="Cao Q."/>
            <person name="Hui J.H.L."/>
            <person name="Sookrung N."/>
            <person name="Leung T.F."/>
            <person name="Tungtrongchitr A."/>
            <person name="Tsui S.K.W."/>
        </authorList>
    </citation>
    <scope>NUCLEOTIDE SEQUENCE [LARGE SCALE GENOMIC DNA]</scope>
    <source>
        <strain evidence="2">PWHHKU_190912</strain>
    </source>
</reference>
<evidence type="ECO:0000313" key="2">
    <source>
        <dbReference type="EMBL" id="KAJ4434491.1"/>
    </source>
</evidence>
<accession>A0ABQ8SL09</accession>
<protein>
    <recommendedName>
        <fullName evidence="4">Reverse transcriptase domain-containing protein</fullName>
    </recommendedName>
</protein>
<dbReference type="Proteomes" id="UP001148838">
    <property type="component" value="Unassembled WGS sequence"/>
</dbReference>
<feature type="compositionally biased region" description="Basic and acidic residues" evidence="1">
    <location>
        <begin position="103"/>
        <end position="114"/>
    </location>
</feature>